<dbReference type="EMBL" id="BGPR01043075">
    <property type="protein sequence ID" value="GBO19610.1"/>
    <property type="molecule type" value="Genomic_DNA"/>
</dbReference>
<evidence type="ECO:0000256" key="1">
    <source>
        <dbReference type="SAM" id="MobiDB-lite"/>
    </source>
</evidence>
<dbReference type="Proteomes" id="UP000499080">
    <property type="component" value="Unassembled WGS sequence"/>
</dbReference>
<evidence type="ECO:0000313" key="3">
    <source>
        <dbReference type="Proteomes" id="UP000499080"/>
    </source>
</evidence>
<name>A0A4Y2V7G4_ARAVE</name>
<keyword evidence="3" id="KW-1185">Reference proteome</keyword>
<dbReference type="OrthoDB" id="6626714at2759"/>
<dbReference type="AlphaFoldDB" id="A0A4Y2V7G4"/>
<organism evidence="2 3">
    <name type="scientific">Araneus ventricosus</name>
    <name type="common">Orbweaver spider</name>
    <name type="synonym">Epeira ventricosa</name>
    <dbReference type="NCBI Taxonomy" id="182803"/>
    <lineage>
        <taxon>Eukaryota</taxon>
        <taxon>Metazoa</taxon>
        <taxon>Ecdysozoa</taxon>
        <taxon>Arthropoda</taxon>
        <taxon>Chelicerata</taxon>
        <taxon>Arachnida</taxon>
        <taxon>Araneae</taxon>
        <taxon>Araneomorphae</taxon>
        <taxon>Entelegynae</taxon>
        <taxon>Araneoidea</taxon>
        <taxon>Araneidae</taxon>
        <taxon>Araneus</taxon>
    </lineage>
</organism>
<evidence type="ECO:0000313" key="2">
    <source>
        <dbReference type="EMBL" id="GBO19610.1"/>
    </source>
</evidence>
<protein>
    <submittedName>
        <fullName evidence="2">Uncharacterized protein</fullName>
    </submittedName>
</protein>
<comment type="caution">
    <text evidence="2">The sequence shown here is derived from an EMBL/GenBank/DDBJ whole genome shotgun (WGS) entry which is preliminary data.</text>
</comment>
<sequence>MRDKKPDRISIIEKNKRRPSEAQRERELKFVRKEHQLFDIAHANDMTKIKLEEDRKFLIDQCSERIMIITILDKKLAGMKTRVSERQREVQARKERASADDDAAFSTSKILSSAPLSSPDKKILLMVRKNLYRITLRNTLLLSTGIAKYYPILWV</sequence>
<reference evidence="2 3" key="1">
    <citation type="journal article" date="2019" name="Sci. Rep.">
        <title>Orb-weaving spider Araneus ventricosus genome elucidates the spidroin gene catalogue.</title>
        <authorList>
            <person name="Kono N."/>
            <person name="Nakamura H."/>
            <person name="Ohtoshi R."/>
            <person name="Moran D.A.P."/>
            <person name="Shinohara A."/>
            <person name="Yoshida Y."/>
            <person name="Fujiwara M."/>
            <person name="Mori M."/>
            <person name="Tomita M."/>
            <person name="Arakawa K."/>
        </authorList>
    </citation>
    <scope>NUCLEOTIDE SEQUENCE [LARGE SCALE GENOMIC DNA]</scope>
</reference>
<accession>A0A4Y2V7G4</accession>
<gene>
    <name evidence="2" type="ORF">AVEN_252976_1</name>
</gene>
<feature type="region of interest" description="Disordered" evidence="1">
    <location>
        <begin position="1"/>
        <end position="25"/>
    </location>
</feature>
<proteinExistence type="predicted"/>